<evidence type="ECO:0000313" key="2">
    <source>
        <dbReference type="EMBL" id="MBE9663889.1"/>
    </source>
</evidence>
<comment type="caution">
    <text evidence="2">The sequence shown here is derived from an EMBL/GenBank/DDBJ whole genome shotgun (WGS) entry which is preliminary data.</text>
</comment>
<dbReference type="Gene3D" id="2.60.40.1930">
    <property type="match status" value="1"/>
</dbReference>
<dbReference type="Proteomes" id="UP000622475">
    <property type="component" value="Unassembled WGS sequence"/>
</dbReference>
<evidence type="ECO:0008006" key="4">
    <source>
        <dbReference type="Google" id="ProtNLM"/>
    </source>
</evidence>
<keyword evidence="1" id="KW-0732">Signal</keyword>
<dbReference type="AlphaFoldDB" id="A0A929PY76"/>
<proteinExistence type="predicted"/>
<protein>
    <recommendedName>
        <fullName evidence="4">MG2 domain-containing protein</fullName>
    </recommendedName>
</protein>
<keyword evidence="3" id="KW-1185">Reference proteome</keyword>
<evidence type="ECO:0000313" key="3">
    <source>
        <dbReference type="Proteomes" id="UP000622475"/>
    </source>
</evidence>
<feature type="chain" id="PRO_5037634176" description="MG2 domain-containing protein" evidence="1">
    <location>
        <begin position="27"/>
        <end position="928"/>
    </location>
</feature>
<organism evidence="2 3">
    <name type="scientific">Mucilaginibacter myungsuensis</name>
    <dbReference type="NCBI Taxonomy" id="649104"/>
    <lineage>
        <taxon>Bacteria</taxon>
        <taxon>Pseudomonadati</taxon>
        <taxon>Bacteroidota</taxon>
        <taxon>Sphingobacteriia</taxon>
        <taxon>Sphingobacteriales</taxon>
        <taxon>Sphingobacteriaceae</taxon>
        <taxon>Mucilaginibacter</taxon>
    </lineage>
</organism>
<accession>A0A929PY76</accession>
<sequence>MKQTIGIHLKRSLASLLFIASAVAMKAQSTTDTVALKNMLSKVEKYSNTYNSEKVYLHFDKPYYAVGDTAWFKSYVLNGDAKGQSAKSAKLYVELIGADNLVVTRLVLPIFDGLGQGYLALDDKTVGEGNYTIRAYTNWLQNFGGDYFFYKQLSIGNLGGNSWLLSEQHKRGTGVDSGKIELAMRLNTAKGLPLVQQKVSIKMLDGTKTILKSETSTDVQGTIINKLSLPPKANRSALSILIEDPNNKSQKISFPFYPSGAGGDIDLQFLPEGGSLVAGLYSKVGFKAIGEDGLSRDVKGAVYDSKGEEVASLQTVAKGLGSLMMVPKAGETYTAKIMVDGKEKTYKLPVAKPQGIALRVDGVNHADEVYVYLSSAVPDDKKYTLVARSRDKVYMGSGFTLNAEGYFNTRIKKRLFPTGIISLMVVDPNNKPIAQRNVFIDHHDALQVSVSPSKAVYATADSVGLSFKVTDAVASPVQGSFSVSVTDDAQVKDSVQHDNIQSHLLLASELKGSIEDPAWYFTKGDEKRKVRTLDNLLITQGWQGFDLENAVKPITDAKFKAEPQISINGKLTNFFGKPAVNKKVIAMTANMGLSLLDTISDTDGRFKFDDLPLSDSATYVIKVHEPNGKSAAVGIEVDEFEPTRLPLPKLPTITPWNLNSDNTLLGYFSNARKLNAISTLPIAQGTLLKDVTIKEKKVAISGVNGEVFFPDWDIDVKELIKEPRISLLRFLEKNYALATKPVDGQTWFFVRSARLYNIVIDGIEVSRFLSNMGPESLYKNFRAYLEHYYTDDIKHVYSYNYMVWVKTDGILRLEQRSVLVLDTRSGAGPMLKDHYGLYVYRPLPMQLPKQFYSPKYNLKPTTPDLRSTIYWEPNLVTDEQGDAKVSFYAADRPGSYTVNIEGTDMQGHFGVSKHKVIVAGPSPNKIKP</sequence>
<dbReference type="EMBL" id="JADFFL010000008">
    <property type="protein sequence ID" value="MBE9663889.1"/>
    <property type="molecule type" value="Genomic_DNA"/>
</dbReference>
<name>A0A929PY76_9SPHI</name>
<gene>
    <name evidence="2" type="ORF">IRJ16_18545</name>
</gene>
<dbReference type="RefSeq" id="WP_194113138.1">
    <property type="nucleotide sequence ID" value="NZ_JADFFL010000008.1"/>
</dbReference>
<reference evidence="2" key="1">
    <citation type="submission" date="2020-10" db="EMBL/GenBank/DDBJ databases">
        <title>Mucilaginibacter mali sp. nov., isolated from rhizosphere soil of apple orchard.</title>
        <authorList>
            <person name="Lee J.-S."/>
            <person name="Kim H.S."/>
            <person name="Kim J.-S."/>
        </authorList>
    </citation>
    <scope>NUCLEOTIDE SEQUENCE</scope>
    <source>
        <strain evidence="2">KCTC 22746</strain>
    </source>
</reference>
<feature type="signal peptide" evidence="1">
    <location>
        <begin position="1"/>
        <end position="26"/>
    </location>
</feature>
<evidence type="ECO:0000256" key="1">
    <source>
        <dbReference type="SAM" id="SignalP"/>
    </source>
</evidence>